<dbReference type="InterPro" id="IPR052359">
    <property type="entry name" value="HTH-type_reg/antitoxin"/>
</dbReference>
<dbReference type="CDD" id="cd00093">
    <property type="entry name" value="HTH_XRE"/>
    <property type="match status" value="1"/>
</dbReference>
<sequence length="103" mass="11365">MTLNDKELLKRDANRNIGEELLQSIRAIKSGKVGRTTPVEISPIAEARHKLDLSQGEFAKLLGVSPRTLQEWEQGRRQPSGAAKSLIAIAIKRPEVLKEILAA</sequence>
<reference evidence="5 6" key="1">
    <citation type="submission" date="2015-07" db="EMBL/GenBank/DDBJ databases">
        <title>Isolation and Genomic Characterization of a Novel Halophilic Metal-Reducing Deltaproteobacterium from the Deep Subsurface.</title>
        <authorList>
            <person name="Badalamenti J.P."/>
            <person name="Summers Z.M."/>
            <person name="Gralnick J.A."/>
            <person name="Bond D.R."/>
        </authorList>
    </citation>
    <scope>NUCLEOTIDE SEQUENCE [LARGE SCALE GENOMIC DNA]</scope>
    <source>
        <strain evidence="5 6">WTL</strain>
    </source>
</reference>
<evidence type="ECO:0000256" key="3">
    <source>
        <dbReference type="ARBA" id="ARBA00023163"/>
    </source>
</evidence>
<dbReference type="PATRIC" id="fig|1603606.3.peg.2445"/>
<evidence type="ECO:0000256" key="1">
    <source>
        <dbReference type="ARBA" id="ARBA00023015"/>
    </source>
</evidence>
<dbReference type="SUPFAM" id="SSF47413">
    <property type="entry name" value="lambda repressor-like DNA-binding domains"/>
    <property type="match status" value="1"/>
</dbReference>
<evidence type="ECO:0000259" key="4">
    <source>
        <dbReference type="PROSITE" id="PS50943"/>
    </source>
</evidence>
<accession>A0A0M4D1P7</accession>
<proteinExistence type="predicted"/>
<keyword evidence="1" id="KW-0805">Transcription regulation</keyword>
<keyword evidence="6" id="KW-1185">Reference proteome</keyword>
<dbReference type="InterPro" id="IPR001387">
    <property type="entry name" value="Cro/C1-type_HTH"/>
</dbReference>
<dbReference type="STRING" id="1603606.DSOUD_2263"/>
<protein>
    <submittedName>
        <fullName evidence="5">Transcriptional regulator, XRE family</fullName>
    </submittedName>
</protein>
<dbReference type="Proteomes" id="UP000057158">
    <property type="component" value="Chromosome"/>
</dbReference>
<dbReference type="AlphaFoldDB" id="A0A0M4D1P7"/>
<dbReference type="PROSITE" id="PS50943">
    <property type="entry name" value="HTH_CROC1"/>
    <property type="match status" value="1"/>
</dbReference>
<dbReference type="RefSeq" id="WP_053551072.1">
    <property type="nucleotide sequence ID" value="NZ_CP010802.1"/>
</dbReference>
<dbReference type="KEGG" id="des:DSOUD_2263"/>
<dbReference type="Gene3D" id="1.10.260.40">
    <property type="entry name" value="lambda repressor-like DNA-binding domains"/>
    <property type="match status" value="1"/>
</dbReference>
<evidence type="ECO:0000256" key="2">
    <source>
        <dbReference type="ARBA" id="ARBA00023125"/>
    </source>
</evidence>
<gene>
    <name evidence="5" type="ORF">DSOUD_2263</name>
</gene>
<dbReference type="SMART" id="SM00530">
    <property type="entry name" value="HTH_XRE"/>
    <property type="match status" value="1"/>
</dbReference>
<dbReference type="EMBL" id="CP010802">
    <property type="protein sequence ID" value="ALC17027.1"/>
    <property type="molecule type" value="Genomic_DNA"/>
</dbReference>
<evidence type="ECO:0000313" key="6">
    <source>
        <dbReference type="Proteomes" id="UP000057158"/>
    </source>
</evidence>
<keyword evidence="2" id="KW-0238">DNA-binding</keyword>
<dbReference type="PANTHER" id="PTHR36511">
    <property type="entry name" value="MERR FAMILY BACTERIAL REGULATORY PROTEIN"/>
    <property type="match status" value="1"/>
</dbReference>
<keyword evidence="3" id="KW-0804">Transcription</keyword>
<dbReference type="Pfam" id="PF01381">
    <property type="entry name" value="HTH_3"/>
    <property type="match status" value="1"/>
</dbReference>
<dbReference type="InterPro" id="IPR010982">
    <property type="entry name" value="Lambda_DNA-bd_dom_sf"/>
</dbReference>
<dbReference type="GO" id="GO:0003677">
    <property type="term" value="F:DNA binding"/>
    <property type="evidence" value="ECO:0007669"/>
    <property type="project" value="UniProtKB-KW"/>
</dbReference>
<feature type="domain" description="HTH cro/C1-type" evidence="4">
    <location>
        <begin position="44"/>
        <end position="97"/>
    </location>
</feature>
<evidence type="ECO:0000313" key="5">
    <source>
        <dbReference type="EMBL" id="ALC17027.1"/>
    </source>
</evidence>
<organism evidence="5 6">
    <name type="scientific">Desulfuromonas soudanensis</name>
    <dbReference type="NCBI Taxonomy" id="1603606"/>
    <lineage>
        <taxon>Bacteria</taxon>
        <taxon>Pseudomonadati</taxon>
        <taxon>Thermodesulfobacteriota</taxon>
        <taxon>Desulfuromonadia</taxon>
        <taxon>Desulfuromonadales</taxon>
        <taxon>Desulfuromonadaceae</taxon>
        <taxon>Desulfuromonas</taxon>
    </lineage>
</organism>
<name>A0A0M4D1P7_9BACT</name>
<dbReference type="OrthoDB" id="9799384at2"/>
<dbReference type="PANTHER" id="PTHR36511:SF4">
    <property type="entry name" value="ANTITOXIN MQSA"/>
    <property type="match status" value="1"/>
</dbReference>